<dbReference type="PROSITE" id="PS00455">
    <property type="entry name" value="AMP_BINDING"/>
    <property type="match status" value="1"/>
</dbReference>
<dbReference type="InterPro" id="IPR042099">
    <property type="entry name" value="ANL_N_sf"/>
</dbReference>
<dbReference type="Gene3D" id="3.30.300.30">
    <property type="match status" value="1"/>
</dbReference>
<dbReference type="InterPro" id="IPR000873">
    <property type="entry name" value="AMP-dep_synth/lig_dom"/>
</dbReference>
<protein>
    <submittedName>
        <fullName evidence="5">AMP-binding protein</fullName>
    </submittedName>
</protein>
<dbReference type="Pfam" id="PF13193">
    <property type="entry name" value="AMP-binding_C"/>
    <property type="match status" value="1"/>
</dbReference>
<sequence>MTGLIVIGTKEVAIDDVNVNARKLASGFDSLQIEEGNVIAVMLRNSQEYLEVINASRQIGTYYCPINWHFTVEEVKHILHDSGAHALIIQSEFWGNVKKVVPPEMPVIIVGEPINTRHDAKDTLLHYESWRDSFKERAVYSKSPRGHMAYTSGTTGKPKGVVRIPFKKEEMDAKQKELQVIVKQTLGLEQGCRALLPAPLYHSAPSLFAQIALQVCDVFVLTEKFDPVELLKLIEKYRIEVVYLVPIMYVRLLKLDESVRKQYDISSVRFIASTGAPCAPEVKRAMIEWFGPVVYETYASSEAGLITLVDSIQALNKPGTAGLPVGQAVVKIYDEAGQECTRGEVGHIHVRQYSYTDFYYRNNPEARQQVERDGLINLGDIGYLDNDGYLFVCDRNSDLVISGGVNIYPAEIEHQILQYSGVADCAVLGIPDDEFGETLLAYIQPYENTGLQVEDLREWLKQRLAKYKIPKQLLIKHDLPRDDNGKIYKRFLRDKFWEGKARKV</sequence>
<keyword evidence="2" id="KW-0436">Ligase</keyword>
<evidence type="ECO:0000256" key="2">
    <source>
        <dbReference type="ARBA" id="ARBA00022598"/>
    </source>
</evidence>
<evidence type="ECO:0000259" key="4">
    <source>
        <dbReference type="Pfam" id="PF13193"/>
    </source>
</evidence>
<evidence type="ECO:0000256" key="1">
    <source>
        <dbReference type="ARBA" id="ARBA00006432"/>
    </source>
</evidence>
<evidence type="ECO:0000313" key="5">
    <source>
        <dbReference type="EMBL" id="MBK1782417.1"/>
    </source>
</evidence>
<dbReference type="SUPFAM" id="SSF56801">
    <property type="entry name" value="Acetyl-CoA synthetase-like"/>
    <property type="match status" value="1"/>
</dbReference>
<evidence type="ECO:0000259" key="3">
    <source>
        <dbReference type="Pfam" id="PF00501"/>
    </source>
</evidence>
<dbReference type="InterPro" id="IPR025110">
    <property type="entry name" value="AMP-bd_C"/>
</dbReference>
<reference evidence="5 6" key="1">
    <citation type="submission" date="2020-12" db="EMBL/GenBank/DDBJ databases">
        <authorList>
            <person name="Lu T."/>
            <person name="Wang Q."/>
            <person name="Han X."/>
        </authorList>
    </citation>
    <scope>NUCLEOTIDE SEQUENCE [LARGE SCALE GENOMIC DNA]</scope>
    <source>
        <strain evidence="5 6">WQ 585</strain>
    </source>
</reference>
<dbReference type="InterPro" id="IPR045851">
    <property type="entry name" value="AMP-bd_C_sf"/>
</dbReference>
<evidence type="ECO:0000313" key="6">
    <source>
        <dbReference type="Proteomes" id="UP000635316"/>
    </source>
</evidence>
<dbReference type="InterPro" id="IPR020845">
    <property type="entry name" value="AMP-binding_CS"/>
</dbReference>
<dbReference type="PANTHER" id="PTHR43201:SF5">
    <property type="entry name" value="MEDIUM-CHAIN ACYL-COA LIGASE ACSF2, MITOCHONDRIAL"/>
    <property type="match status" value="1"/>
</dbReference>
<proteinExistence type="inferred from homology"/>
<name>A0ABS1EHC0_9BURK</name>
<dbReference type="Gene3D" id="3.40.50.12780">
    <property type="entry name" value="N-terminal domain of ligase-like"/>
    <property type="match status" value="1"/>
</dbReference>
<feature type="domain" description="AMP-binding enzyme C-terminal" evidence="4">
    <location>
        <begin position="411"/>
        <end position="486"/>
    </location>
</feature>
<dbReference type="EMBL" id="JAENGP010000019">
    <property type="protein sequence ID" value="MBK1782417.1"/>
    <property type="molecule type" value="Genomic_DNA"/>
</dbReference>
<dbReference type="PANTHER" id="PTHR43201">
    <property type="entry name" value="ACYL-COA SYNTHETASE"/>
    <property type="match status" value="1"/>
</dbReference>
<organism evidence="5 6">
    <name type="scientific">Advenella mandrilli</name>
    <dbReference type="NCBI Taxonomy" id="2800330"/>
    <lineage>
        <taxon>Bacteria</taxon>
        <taxon>Pseudomonadati</taxon>
        <taxon>Pseudomonadota</taxon>
        <taxon>Betaproteobacteria</taxon>
        <taxon>Burkholderiales</taxon>
        <taxon>Alcaligenaceae</taxon>
    </lineage>
</organism>
<gene>
    <name evidence="5" type="ORF">JHL22_14465</name>
</gene>
<dbReference type="Pfam" id="PF00501">
    <property type="entry name" value="AMP-binding"/>
    <property type="match status" value="1"/>
</dbReference>
<dbReference type="Proteomes" id="UP000635316">
    <property type="component" value="Unassembled WGS sequence"/>
</dbReference>
<accession>A0ABS1EHC0</accession>
<comment type="caution">
    <text evidence="5">The sequence shown here is derived from an EMBL/GenBank/DDBJ whole genome shotgun (WGS) entry which is preliminary data.</text>
</comment>
<dbReference type="RefSeq" id="WP_200239016.1">
    <property type="nucleotide sequence ID" value="NZ_JAENGP010000019.1"/>
</dbReference>
<feature type="domain" description="AMP-dependent synthetase/ligase" evidence="3">
    <location>
        <begin position="16"/>
        <end position="360"/>
    </location>
</feature>
<keyword evidence="6" id="KW-1185">Reference proteome</keyword>
<comment type="similarity">
    <text evidence="1">Belongs to the ATP-dependent AMP-binding enzyme family.</text>
</comment>